<name>A0A1N6B0U6_9ACTN</name>
<dbReference type="PROSITE" id="PS51318">
    <property type="entry name" value="TAT"/>
    <property type="match status" value="1"/>
</dbReference>
<evidence type="ECO:0000256" key="2">
    <source>
        <dbReference type="ARBA" id="ARBA00022729"/>
    </source>
</evidence>
<dbReference type="PANTHER" id="PTHR43248">
    <property type="entry name" value="2-SUCCINYL-6-HYDROXY-2,4-CYCLOHEXADIENE-1-CARBOXYLATE SYNTHASE"/>
    <property type="match status" value="1"/>
</dbReference>
<evidence type="ECO:0000313" key="7">
    <source>
        <dbReference type="Proteomes" id="UP000185124"/>
    </source>
</evidence>
<evidence type="ECO:0000259" key="5">
    <source>
        <dbReference type="Pfam" id="PF08386"/>
    </source>
</evidence>
<dbReference type="Pfam" id="PF08386">
    <property type="entry name" value="Abhydrolase_4"/>
    <property type="match status" value="1"/>
</dbReference>
<dbReference type="InterPro" id="IPR029058">
    <property type="entry name" value="AB_hydrolase_fold"/>
</dbReference>
<dbReference type="GO" id="GO:0016787">
    <property type="term" value="F:hydrolase activity"/>
    <property type="evidence" value="ECO:0007669"/>
    <property type="project" value="UniProtKB-KW"/>
</dbReference>
<accession>A0A1N6B0U6</accession>
<dbReference type="EMBL" id="FSQT01000002">
    <property type="protein sequence ID" value="SIN39866.1"/>
    <property type="molecule type" value="Genomic_DNA"/>
</dbReference>
<dbReference type="AlphaFoldDB" id="A0A1N6B0U6"/>
<organism evidence="6 7">
    <name type="scientific">Micromonospora cremea</name>
    <dbReference type="NCBI Taxonomy" id="709881"/>
    <lineage>
        <taxon>Bacteria</taxon>
        <taxon>Bacillati</taxon>
        <taxon>Actinomycetota</taxon>
        <taxon>Actinomycetes</taxon>
        <taxon>Micromonosporales</taxon>
        <taxon>Micromonosporaceae</taxon>
        <taxon>Micromonospora</taxon>
    </lineage>
</organism>
<reference evidence="7" key="1">
    <citation type="submission" date="2016-12" db="EMBL/GenBank/DDBJ databases">
        <authorList>
            <person name="Varghese N."/>
            <person name="Submissions S."/>
        </authorList>
    </citation>
    <scope>NUCLEOTIDE SEQUENCE [LARGE SCALE GENOMIC DNA]</scope>
    <source>
        <strain evidence="7">DSM 45599</strain>
    </source>
</reference>
<dbReference type="InterPro" id="IPR051601">
    <property type="entry name" value="Serine_prot/Carboxylest_S33"/>
</dbReference>
<feature type="signal peptide" evidence="4">
    <location>
        <begin position="1"/>
        <end position="39"/>
    </location>
</feature>
<feature type="domain" description="Peptidase S33 tripeptidyl aminopeptidase-like C-terminal" evidence="5">
    <location>
        <begin position="429"/>
        <end position="529"/>
    </location>
</feature>
<evidence type="ECO:0000256" key="4">
    <source>
        <dbReference type="SAM" id="SignalP"/>
    </source>
</evidence>
<sequence>MTRTAAQPRMATSRRVRRRLAAFAVAALLTAGCTLPAFAPRTEVEGEAAPAGGAPAWRACPEVADELVGRGAPDMRYECARIAVPRDWGTGGGATAGPGAGQTFEIALLRARSTKQRDRVGSLVVNPGGPGGSGVDTAVYLSFGTQFGGLPTTITERFDIVGFDPRGVSRSSPVKCISDANLDASFGYDPDPTSQAAFDGFVGLSQRIGRGCGDRYGDQLPLYGSEQAARDMEAVRAAVGDDKLTYLGYSYGTLLGAIYAQLYPQRVRALVLDGAVDPRQRLVAGSESQARGFERAFGNFSRWCAANAARCPIAPDARAAVTSAIDKARVSPVRGDDGREATAGWVFYAVISSLYTESGWQELARAIDRLAEGDPKDVFRLADAYAGRQDDGHYSNLFDANLAINCADETEKPSREQIRQLQSQWRTKYPLFGPALAVGMLSCVEWPGRRDPYPTGRATGAPPIVVVGTTGDPATPYEQTGRLASMLGVGRVLTWEGEGHTAYPQTSCITAAVDAYLIDLTVPREGLRCPAR</sequence>
<dbReference type="PANTHER" id="PTHR43248:SF29">
    <property type="entry name" value="TRIPEPTIDYL AMINOPEPTIDASE"/>
    <property type="match status" value="1"/>
</dbReference>
<dbReference type="PROSITE" id="PS51257">
    <property type="entry name" value="PROKAR_LIPOPROTEIN"/>
    <property type="match status" value="1"/>
</dbReference>
<evidence type="ECO:0000256" key="3">
    <source>
        <dbReference type="ARBA" id="ARBA00022801"/>
    </source>
</evidence>
<dbReference type="STRING" id="709881.SAMN04489832_6490"/>
<protein>
    <submittedName>
        <fullName evidence="6">Alpha/beta hydrolase fold</fullName>
    </submittedName>
</protein>
<evidence type="ECO:0000313" key="6">
    <source>
        <dbReference type="EMBL" id="SIN39866.1"/>
    </source>
</evidence>
<gene>
    <name evidence="6" type="ORF">SAMN04489832_6490</name>
</gene>
<keyword evidence="2 4" id="KW-0732">Signal</keyword>
<dbReference type="InterPro" id="IPR006311">
    <property type="entry name" value="TAT_signal"/>
</dbReference>
<dbReference type="SUPFAM" id="SSF53474">
    <property type="entry name" value="alpha/beta-Hydrolases"/>
    <property type="match status" value="1"/>
</dbReference>
<keyword evidence="7" id="KW-1185">Reference proteome</keyword>
<comment type="similarity">
    <text evidence="1">Belongs to the peptidase S33 family.</text>
</comment>
<feature type="chain" id="PRO_5012884573" evidence="4">
    <location>
        <begin position="40"/>
        <end position="532"/>
    </location>
</feature>
<evidence type="ECO:0000256" key="1">
    <source>
        <dbReference type="ARBA" id="ARBA00010088"/>
    </source>
</evidence>
<keyword evidence="3 6" id="KW-0378">Hydrolase</keyword>
<dbReference type="Proteomes" id="UP000185124">
    <property type="component" value="Unassembled WGS sequence"/>
</dbReference>
<dbReference type="Gene3D" id="3.40.50.1820">
    <property type="entry name" value="alpha/beta hydrolase"/>
    <property type="match status" value="1"/>
</dbReference>
<dbReference type="InterPro" id="IPR013595">
    <property type="entry name" value="Pept_S33_TAP-like_C"/>
</dbReference>
<proteinExistence type="inferred from homology"/>